<dbReference type="EMBL" id="JACCHK010000001">
    <property type="protein sequence ID" value="NYH44474.1"/>
    <property type="molecule type" value="Genomic_DNA"/>
</dbReference>
<evidence type="ECO:0000256" key="2">
    <source>
        <dbReference type="SAM" id="SignalP"/>
    </source>
</evidence>
<dbReference type="SMART" id="SM00020">
    <property type="entry name" value="Tryp_SPc"/>
    <property type="match status" value="1"/>
</dbReference>
<evidence type="ECO:0000313" key="4">
    <source>
        <dbReference type="EMBL" id="NYH44474.1"/>
    </source>
</evidence>
<keyword evidence="5" id="KW-1185">Reference proteome</keyword>
<dbReference type="GO" id="GO:0006508">
    <property type="term" value="P:proteolysis"/>
    <property type="evidence" value="ECO:0007669"/>
    <property type="project" value="InterPro"/>
</dbReference>
<dbReference type="InterPro" id="IPR001254">
    <property type="entry name" value="Trypsin_dom"/>
</dbReference>
<sequence>MGRQSGRWRALLAGVVTLAGAGLVASTPAHAVSGGTPITDDTFAFAAKVSFDGVSGCSAALVAPQYVITTKSCLSATGAPVVTGAPAKPITVTVGRLDLTSSAGHVRRATWVVPHPSRNVTLLRLAGRAVGVTPVVLGTTAPAAGETFQALGFGRTATEWVPDKLHGVLVTADAVSATGIDISPESGGPTTCRGDAGGPTVRLGGGTPQLVALHDTSWQGGCLGETETRRNAVEARTDDLAAWVRQHSVSTCNAGGGTAVPGNQGSIAILGDWTGDCRADALAQPADGRLRLFPSSYLSGTVYPEPTAAPYVGSGWLAATRPRVLVGDFNGDGRSDLIGGVADGTLTAWASTGDLSANYKLFAGASAVVGNGFTISAIPQLLPGDFDGDGRTDLLAQLADGTLRVWASTGDLSADGRLFSGAPRDVGSGFTATAVLRILTGDFNGDGRTDLIAQYADGSMKAYPSSGDLSANLRLFPSTQQAKVVGTGWTSSAIPRILPGDVDGDAITDLVAQSADGTLRAYRSTGDLTTVLFPGPYRQVGANWSAANRPRIMVGDFSGDGRTDLVAQQSVGSLSSFRATGDLSADDKLYVSGQPPRGEGNWGSADILRIF</sequence>
<dbReference type="Pfam" id="PF13517">
    <property type="entry name" value="FG-GAP_3"/>
    <property type="match status" value="2"/>
</dbReference>
<dbReference type="Gene3D" id="2.40.128.340">
    <property type="match status" value="2"/>
</dbReference>
<dbReference type="Proteomes" id="UP000523545">
    <property type="component" value="Unassembled WGS sequence"/>
</dbReference>
<dbReference type="PANTHER" id="PTHR46580">
    <property type="entry name" value="SENSOR KINASE-RELATED"/>
    <property type="match status" value="1"/>
</dbReference>
<dbReference type="PROSITE" id="PS50240">
    <property type="entry name" value="TRYPSIN_DOM"/>
    <property type="match status" value="1"/>
</dbReference>
<name>A0A7Z0BGS9_9ACTN</name>
<feature type="chain" id="PRO_5031124430" description="Peptidase S1 domain-containing protein" evidence="2">
    <location>
        <begin position="32"/>
        <end position="611"/>
    </location>
</feature>
<dbReference type="InterPro" id="IPR009003">
    <property type="entry name" value="Peptidase_S1_PA"/>
</dbReference>
<organism evidence="4 5">
    <name type="scientific">Micromonospora jinlongensis</name>
    <dbReference type="NCBI Taxonomy" id="1287877"/>
    <lineage>
        <taxon>Bacteria</taxon>
        <taxon>Bacillati</taxon>
        <taxon>Actinomycetota</taxon>
        <taxon>Actinomycetes</taxon>
        <taxon>Micromonosporales</taxon>
        <taxon>Micromonosporaceae</taxon>
        <taxon>Micromonospora</taxon>
    </lineage>
</organism>
<comment type="caution">
    <text evidence="4">The sequence shown here is derived from an EMBL/GenBank/DDBJ whole genome shotgun (WGS) entry which is preliminary data.</text>
</comment>
<dbReference type="Gene3D" id="2.40.10.10">
    <property type="entry name" value="Trypsin-like serine proteases"/>
    <property type="match status" value="1"/>
</dbReference>
<keyword evidence="1 2" id="KW-0732">Signal</keyword>
<feature type="domain" description="Peptidase S1" evidence="3">
    <location>
        <begin position="32"/>
        <end position="249"/>
    </location>
</feature>
<feature type="signal peptide" evidence="2">
    <location>
        <begin position="1"/>
        <end position="31"/>
    </location>
</feature>
<dbReference type="GO" id="GO:0004252">
    <property type="term" value="F:serine-type endopeptidase activity"/>
    <property type="evidence" value="ECO:0007669"/>
    <property type="project" value="InterPro"/>
</dbReference>
<proteinExistence type="predicted"/>
<dbReference type="SUPFAM" id="SSF50494">
    <property type="entry name" value="Trypsin-like serine proteases"/>
    <property type="match status" value="1"/>
</dbReference>
<evidence type="ECO:0000259" key="3">
    <source>
        <dbReference type="PROSITE" id="PS50240"/>
    </source>
</evidence>
<dbReference type="Pfam" id="PF00089">
    <property type="entry name" value="Trypsin"/>
    <property type="match status" value="1"/>
</dbReference>
<gene>
    <name evidence="4" type="ORF">HNR22_004201</name>
</gene>
<evidence type="ECO:0000256" key="1">
    <source>
        <dbReference type="ARBA" id="ARBA00022729"/>
    </source>
</evidence>
<reference evidence="4 5" key="1">
    <citation type="submission" date="2020-07" db="EMBL/GenBank/DDBJ databases">
        <title>Sequencing the genomes of 1000 actinobacteria strains.</title>
        <authorList>
            <person name="Klenk H.-P."/>
        </authorList>
    </citation>
    <scope>NUCLEOTIDE SEQUENCE [LARGE SCALE GENOMIC DNA]</scope>
    <source>
        <strain evidence="4 5">DSM 45876</strain>
    </source>
</reference>
<dbReference type="SUPFAM" id="SSF69318">
    <property type="entry name" value="Integrin alpha N-terminal domain"/>
    <property type="match status" value="1"/>
</dbReference>
<protein>
    <recommendedName>
        <fullName evidence="3">Peptidase S1 domain-containing protein</fullName>
    </recommendedName>
</protein>
<dbReference type="InterPro" id="IPR043504">
    <property type="entry name" value="Peptidase_S1_PA_chymotrypsin"/>
</dbReference>
<accession>A0A7Z0BGS9</accession>
<dbReference type="RefSeq" id="WP_179781768.1">
    <property type="nucleotide sequence ID" value="NZ_JACCHK010000001.1"/>
</dbReference>
<dbReference type="AlphaFoldDB" id="A0A7Z0BGS9"/>
<dbReference type="InterPro" id="IPR028994">
    <property type="entry name" value="Integrin_alpha_N"/>
</dbReference>
<dbReference type="PANTHER" id="PTHR46580:SF2">
    <property type="entry name" value="MAM DOMAIN-CONTAINING PROTEIN"/>
    <property type="match status" value="1"/>
</dbReference>
<dbReference type="InterPro" id="IPR013517">
    <property type="entry name" value="FG-GAP"/>
</dbReference>
<evidence type="ECO:0000313" key="5">
    <source>
        <dbReference type="Proteomes" id="UP000523545"/>
    </source>
</evidence>